<gene>
    <name evidence="2" type="ORF">F2Q70_00021315</name>
</gene>
<feature type="compositionally biased region" description="Acidic residues" evidence="1">
    <location>
        <begin position="108"/>
        <end position="117"/>
    </location>
</feature>
<protein>
    <submittedName>
        <fullName evidence="2">Uncharacterized protein</fullName>
    </submittedName>
</protein>
<sequence length="117" mass="12698">MDQGVLRPDVAAQVCPQQNLDEIIPSILQPTIATSEARDQNHQVAPLFRGDTKPVAKVRIHNGKKKDNAPKICTAPNKGSMTTSAEGGSSSSSRAKGHKNKEMVREDPIEEEESHES</sequence>
<dbReference type="AlphaFoldDB" id="A0A8S9GU31"/>
<comment type="caution">
    <text evidence="2">The sequence shown here is derived from an EMBL/GenBank/DDBJ whole genome shotgun (WGS) entry which is preliminary data.</text>
</comment>
<dbReference type="EMBL" id="QGKY02001925">
    <property type="protein sequence ID" value="KAF2547412.1"/>
    <property type="molecule type" value="Genomic_DNA"/>
</dbReference>
<evidence type="ECO:0000256" key="1">
    <source>
        <dbReference type="SAM" id="MobiDB-lite"/>
    </source>
</evidence>
<accession>A0A8S9GU31</accession>
<evidence type="ECO:0000313" key="2">
    <source>
        <dbReference type="EMBL" id="KAF2547412.1"/>
    </source>
</evidence>
<name>A0A8S9GU31_BRACR</name>
<organism evidence="2">
    <name type="scientific">Brassica cretica</name>
    <name type="common">Mustard</name>
    <dbReference type="NCBI Taxonomy" id="69181"/>
    <lineage>
        <taxon>Eukaryota</taxon>
        <taxon>Viridiplantae</taxon>
        <taxon>Streptophyta</taxon>
        <taxon>Embryophyta</taxon>
        <taxon>Tracheophyta</taxon>
        <taxon>Spermatophyta</taxon>
        <taxon>Magnoliopsida</taxon>
        <taxon>eudicotyledons</taxon>
        <taxon>Gunneridae</taxon>
        <taxon>Pentapetalae</taxon>
        <taxon>rosids</taxon>
        <taxon>malvids</taxon>
        <taxon>Brassicales</taxon>
        <taxon>Brassicaceae</taxon>
        <taxon>Brassiceae</taxon>
        <taxon>Brassica</taxon>
    </lineage>
</organism>
<reference evidence="2" key="1">
    <citation type="submission" date="2019-12" db="EMBL/GenBank/DDBJ databases">
        <title>Genome sequencing and annotation of Brassica cretica.</title>
        <authorList>
            <person name="Studholme D.J."/>
            <person name="Sarris P.F."/>
        </authorList>
    </citation>
    <scope>NUCLEOTIDE SEQUENCE</scope>
    <source>
        <strain evidence="2">PFS-102/07</strain>
        <tissue evidence="2">Leaf</tissue>
    </source>
</reference>
<feature type="compositionally biased region" description="Low complexity" evidence="1">
    <location>
        <begin position="79"/>
        <end position="93"/>
    </location>
</feature>
<feature type="region of interest" description="Disordered" evidence="1">
    <location>
        <begin position="60"/>
        <end position="117"/>
    </location>
</feature>
<proteinExistence type="predicted"/>